<feature type="binding site" evidence="9">
    <location>
        <position position="132"/>
    </location>
    <ligand>
        <name>(S)-2,3,4,5-tetrahydrodipicolinate</name>
        <dbReference type="ChEBI" id="CHEBI:16845"/>
    </ligand>
</feature>
<keyword evidence="3 9" id="KW-0028">Amino-acid biosynthesis</keyword>
<keyword evidence="2 9" id="KW-0963">Cytoplasm</keyword>
<comment type="catalytic activity">
    <reaction evidence="9">
        <text>(S)-2,3,4,5-tetrahydrodipicolinate + NADP(+) + H2O = (2S,4S)-4-hydroxy-2,3,4,5-tetrahydrodipicolinate + NADPH + H(+)</text>
        <dbReference type="Rhea" id="RHEA:35331"/>
        <dbReference type="ChEBI" id="CHEBI:15377"/>
        <dbReference type="ChEBI" id="CHEBI:15378"/>
        <dbReference type="ChEBI" id="CHEBI:16845"/>
        <dbReference type="ChEBI" id="CHEBI:57783"/>
        <dbReference type="ChEBI" id="CHEBI:58349"/>
        <dbReference type="ChEBI" id="CHEBI:67139"/>
        <dbReference type="EC" id="1.17.1.8"/>
    </reaction>
</comment>
<comment type="function">
    <text evidence="9">Catalyzes the conversion of 4-hydroxy-tetrahydrodipicolinate (HTPA) to tetrahydrodipicolinate.</text>
</comment>
<dbReference type="Gene3D" id="3.40.50.720">
    <property type="entry name" value="NAD(P)-binding Rossmann-like Domain"/>
    <property type="match status" value="1"/>
</dbReference>
<comment type="subcellular location">
    <subcellularLocation>
        <location evidence="9">Cytoplasm</location>
    </subcellularLocation>
</comment>
<dbReference type="EMBL" id="DVLX01000036">
    <property type="protein sequence ID" value="HIT99304.1"/>
    <property type="molecule type" value="Genomic_DNA"/>
</dbReference>
<dbReference type="GO" id="GO:0016726">
    <property type="term" value="F:oxidoreductase activity, acting on CH or CH2 groups, NAD or NADP as acceptor"/>
    <property type="evidence" value="ECO:0007669"/>
    <property type="project" value="UniProtKB-UniRule"/>
</dbReference>
<reference evidence="13" key="1">
    <citation type="submission" date="2020-10" db="EMBL/GenBank/DDBJ databases">
        <authorList>
            <person name="Gilroy R."/>
        </authorList>
    </citation>
    <scope>NUCLEOTIDE SEQUENCE</scope>
    <source>
        <strain evidence="13">CHK176-22527</strain>
    </source>
</reference>
<evidence type="ECO:0000256" key="6">
    <source>
        <dbReference type="ARBA" id="ARBA00023002"/>
    </source>
</evidence>
<dbReference type="PANTHER" id="PTHR20836:SF7">
    <property type="entry name" value="4-HYDROXY-TETRAHYDRODIPICOLINATE REDUCTASE"/>
    <property type="match status" value="1"/>
</dbReference>
<dbReference type="GO" id="GO:0050661">
    <property type="term" value="F:NADP binding"/>
    <property type="evidence" value="ECO:0007669"/>
    <property type="project" value="UniProtKB-UniRule"/>
</dbReference>
<dbReference type="GO" id="GO:0005829">
    <property type="term" value="C:cytosol"/>
    <property type="evidence" value="ECO:0007669"/>
    <property type="project" value="TreeGrafter"/>
</dbReference>
<name>A0A9D1KVB4_9FIRM</name>
<dbReference type="Proteomes" id="UP000824159">
    <property type="component" value="Unassembled WGS sequence"/>
</dbReference>
<feature type="binding site" evidence="9">
    <location>
        <position position="35"/>
    </location>
    <ligand>
        <name>NADP(+)</name>
        <dbReference type="ChEBI" id="CHEBI:58349"/>
    </ligand>
</feature>
<dbReference type="GO" id="GO:0009089">
    <property type="term" value="P:lysine biosynthetic process via diaminopimelate"/>
    <property type="evidence" value="ECO:0007669"/>
    <property type="project" value="UniProtKB-UniRule"/>
</dbReference>
<dbReference type="AlphaFoldDB" id="A0A9D1KVB4"/>
<keyword evidence="6 9" id="KW-0560">Oxidoreductase</keyword>
<evidence type="ECO:0000256" key="5">
    <source>
        <dbReference type="ARBA" id="ARBA00022915"/>
    </source>
</evidence>
<dbReference type="Pfam" id="PF05173">
    <property type="entry name" value="DapB_C"/>
    <property type="match status" value="1"/>
</dbReference>
<dbReference type="InterPro" id="IPR022664">
    <property type="entry name" value="DapB_N_CS"/>
</dbReference>
<dbReference type="NCBIfam" id="TIGR00036">
    <property type="entry name" value="dapB"/>
    <property type="match status" value="1"/>
</dbReference>
<dbReference type="PIRSF" id="PIRSF000161">
    <property type="entry name" value="DHPR"/>
    <property type="match status" value="1"/>
</dbReference>
<dbReference type="InterPro" id="IPR023940">
    <property type="entry name" value="DHDPR_bac"/>
</dbReference>
<accession>A0A9D1KVB4</accession>
<comment type="catalytic activity">
    <reaction evidence="9">
        <text>(S)-2,3,4,5-tetrahydrodipicolinate + NAD(+) + H2O = (2S,4S)-4-hydroxy-2,3,4,5-tetrahydrodipicolinate + NADH + H(+)</text>
        <dbReference type="Rhea" id="RHEA:35323"/>
        <dbReference type="ChEBI" id="CHEBI:15377"/>
        <dbReference type="ChEBI" id="CHEBI:15378"/>
        <dbReference type="ChEBI" id="CHEBI:16845"/>
        <dbReference type="ChEBI" id="CHEBI:57540"/>
        <dbReference type="ChEBI" id="CHEBI:57945"/>
        <dbReference type="ChEBI" id="CHEBI:67139"/>
        <dbReference type="EC" id="1.17.1.8"/>
    </reaction>
</comment>
<dbReference type="CDD" id="cd02274">
    <property type="entry name" value="DHDPR_N"/>
    <property type="match status" value="1"/>
</dbReference>
<evidence type="ECO:0000256" key="10">
    <source>
        <dbReference type="NCBIfam" id="TIGR00036"/>
    </source>
</evidence>
<comment type="caution">
    <text evidence="13">The sequence shown here is derived from an EMBL/GenBank/DDBJ whole genome shotgun (WGS) entry which is preliminary data.</text>
</comment>
<dbReference type="SUPFAM" id="SSF51735">
    <property type="entry name" value="NAD(P)-binding Rossmann-fold domains"/>
    <property type="match status" value="1"/>
</dbReference>
<feature type="domain" description="Dihydrodipicolinate reductase N-terminal" evidence="11">
    <location>
        <begin position="1"/>
        <end position="101"/>
    </location>
</feature>
<dbReference type="InterPro" id="IPR036291">
    <property type="entry name" value="NAD(P)-bd_dom_sf"/>
</dbReference>
<dbReference type="SUPFAM" id="SSF55347">
    <property type="entry name" value="Glyceraldehyde-3-phosphate dehydrogenase-like, C-terminal domain"/>
    <property type="match status" value="1"/>
</dbReference>
<protein>
    <recommendedName>
        <fullName evidence="9 10">4-hydroxy-tetrahydrodipicolinate reductase</fullName>
        <shortName evidence="9">HTPA reductase</shortName>
        <ecNumber evidence="9 10">1.17.1.8</ecNumber>
    </recommendedName>
</protein>
<comment type="subunit">
    <text evidence="9">Homotetramer.</text>
</comment>
<dbReference type="GO" id="GO:0051287">
    <property type="term" value="F:NAD binding"/>
    <property type="evidence" value="ECO:0007669"/>
    <property type="project" value="UniProtKB-UniRule"/>
</dbReference>
<dbReference type="GO" id="GO:0008839">
    <property type="term" value="F:4-hydroxy-tetrahydrodipicolinate reductase"/>
    <property type="evidence" value="ECO:0007669"/>
    <property type="project" value="UniProtKB-UniRule"/>
</dbReference>
<evidence type="ECO:0000256" key="1">
    <source>
        <dbReference type="ARBA" id="ARBA00006642"/>
    </source>
</evidence>
<dbReference type="InterPro" id="IPR000846">
    <property type="entry name" value="DapB_N"/>
</dbReference>
<dbReference type="InterPro" id="IPR022663">
    <property type="entry name" value="DapB_C"/>
</dbReference>
<feature type="binding site" evidence="9">
    <location>
        <begin position="74"/>
        <end position="76"/>
    </location>
    <ligand>
        <name>NAD(+)</name>
        <dbReference type="ChEBI" id="CHEBI:57540"/>
    </ligand>
</feature>
<evidence type="ECO:0000313" key="13">
    <source>
        <dbReference type="EMBL" id="HIT99304.1"/>
    </source>
</evidence>
<evidence type="ECO:0000256" key="3">
    <source>
        <dbReference type="ARBA" id="ARBA00022605"/>
    </source>
</evidence>
<dbReference type="Gene3D" id="3.30.360.10">
    <property type="entry name" value="Dihydrodipicolinate Reductase, domain 2"/>
    <property type="match status" value="1"/>
</dbReference>
<keyword evidence="7 9" id="KW-0520">NAD</keyword>
<evidence type="ECO:0000313" key="14">
    <source>
        <dbReference type="Proteomes" id="UP000824159"/>
    </source>
</evidence>
<dbReference type="EC" id="1.17.1.8" evidence="9 10"/>
<sequence>MKTVILGGGAMGNVLAEMAEQDESFEVVGIIDPLKGEKLSDAGDSDVVIDFSNPANLEMIKEYCTEKNCAAVIATTGYSEEQQAEIELLGTEVPVVFSANYSMGVNIMKRIISEITPMLSGSFDIEIIEKHHNKKLDAPSGTAKMLLEAADPADEFDHVFGREGNRKRGHEIGVHAVRAGTIAGEHTIIYAGEDEILEIKHTAGSKKIFAAGALKAALFTQRVSKGFYTMEEVLFG</sequence>
<feature type="domain" description="Dihydrodipicolinate reductase C-terminal" evidence="12">
    <location>
        <begin position="104"/>
        <end position="234"/>
    </location>
</feature>
<keyword evidence="8 9" id="KW-0457">Lysine biosynthesis</keyword>
<keyword evidence="4 9" id="KW-0521">NADP</keyword>
<keyword evidence="5 9" id="KW-0220">Diaminopimelate biosynthesis</keyword>
<comment type="caution">
    <text evidence="9">Was originally thought to be a dihydrodipicolinate reductase (DHDPR), catalyzing the conversion of dihydrodipicolinate to tetrahydrodipicolinate. However, it was shown in E.coli that the substrate of the enzymatic reaction is not dihydrodipicolinate (DHDP) but in fact (2S,4S)-4-hydroxy-2,3,4,5-tetrahydrodipicolinic acid (HTPA), the product released by the DapA-catalyzed reaction.</text>
</comment>
<dbReference type="HAMAP" id="MF_00102">
    <property type="entry name" value="DapB"/>
    <property type="match status" value="1"/>
</dbReference>
<feature type="active site" description="Proton donor" evidence="9">
    <location>
        <position position="135"/>
    </location>
</feature>
<feature type="binding site" evidence="9">
    <location>
        <position position="32"/>
    </location>
    <ligand>
        <name>NAD(+)</name>
        <dbReference type="ChEBI" id="CHEBI:57540"/>
    </ligand>
</feature>
<feature type="binding site" evidence="9">
    <location>
        <begin position="141"/>
        <end position="142"/>
    </location>
    <ligand>
        <name>(S)-2,3,4,5-tetrahydrodipicolinate</name>
        <dbReference type="ChEBI" id="CHEBI:16845"/>
    </ligand>
</feature>
<feature type="binding site" evidence="9">
    <location>
        <begin position="98"/>
        <end position="101"/>
    </location>
    <ligand>
        <name>NAD(+)</name>
        <dbReference type="ChEBI" id="CHEBI:57540"/>
    </ligand>
</feature>
<evidence type="ECO:0000256" key="4">
    <source>
        <dbReference type="ARBA" id="ARBA00022857"/>
    </source>
</evidence>
<dbReference type="PANTHER" id="PTHR20836">
    <property type="entry name" value="DIHYDRODIPICOLINATE REDUCTASE"/>
    <property type="match status" value="1"/>
</dbReference>
<evidence type="ECO:0000259" key="12">
    <source>
        <dbReference type="Pfam" id="PF05173"/>
    </source>
</evidence>
<feature type="active site" description="Proton donor/acceptor" evidence="9">
    <location>
        <position position="131"/>
    </location>
</feature>
<comment type="caution">
    <text evidence="9">Lacks conserved residue(s) required for the propagation of feature annotation.</text>
</comment>
<evidence type="ECO:0000259" key="11">
    <source>
        <dbReference type="Pfam" id="PF01113"/>
    </source>
</evidence>
<dbReference type="Pfam" id="PF01113">
    <property type="entry name" value="DapB_N"/>
    <property type="match status" value="1"/>
</dbReference>
<evidence type="ECO:0000256" key="2">
    <source>
        <dbReference type="ARBA" id="ARBA00022490"/>
    </source>
</evidence>
<proteinExistence type="inferred from homology"/>
<evidence type="ECO:0000256" key="8">
    <source>
        <dbReference type="ARBA" id="ARBA00023154"/>
    </source>
</evidence>
<evidence type="ECO:0000256" key="7">
    <source>
        <dbReference type="ARBA" id="ARBA00023027"/>
    </source>
</evidence>
<evidence type="ECO:0000256" key="9">
    <source>
        <dbReference type="HAMAP-Rule" id="MF_00102"/>
    </source>
</evidence>
<dbReference type="FunFam" id="3.30.360.10:FF:000009">
    <property type="entry name" value="4-hydroxy-tetrahydrodipicolinate reductase"/>
    <property type="match status" value="1"/>
</dbReference>
<comment type="pathway">
    <text evidence="9">Amino-acid biosynthesis; L-lysine biosynthesis via DAP pathway; (S)-tetrahydrodipicolinate from L-aspartate: step 4/4.</text>
</comment>
<gene>
    <name evidence="9" type="primary">dapB</name>
    <name evidence="13" type="ORF">IAD12_03515</name>
</gene>
<dbReference type="PROSITE" id="PS01298">
    <property type="entry name" value="DAPB"/>
    <property type="match status" value="1"/>
</dbReference>
<comment type="similarity">
    <text evidence="1 9">Belongs to the DapB family.</text>
</comment>
<organism evidence="13 14">
    <name type="scientific">Candidatus Allocopromorpha excrementavium</name>
    <dbReference type="NCBI Taxonomy" id="2840741"/>
    <lineage>
        <taxon>Bacteria</taxon>
        <taxon>Bacillati</taxon>
        <taxon>Bacillota</taxon>
        <taxon>Clostridia</taxon>
        <taxon>Eubacteriales</taxon>
        <taxon>Eubacteriaceae</taxon>
        <taxon>Eubacteriaceae incertae sedis</taxon>
        <taxon>Candidatus Allocopromorpha</taxon>
    </lineage>
</organism>
<reference evidence="13" key="2">
    <citation type="journal article" date="2021" name="PeerJ">
        <title>Extensive microbial diversity within the chicken gut microbiome revealed by metagenomics and culture.</title>
        <authorList>
            <person name="Gilroy R."/>
            <person name="Ravi A."/>
            <person name="Getino M."/>
            <person name="Pursley I."/>
            <person name="Horton D.L."/>
            <person name="Alikhan N.F."/>
            <person name="Baker D."/>
            <person name="Gharbi K."/>
            <person name="Hall N."/>
            <person name="Watson M."/>
            <person name="Adriaenssens E.M."/>
            <person name="Foster-Nyarko E."/>
            <person name="Jarju S."/>
            <person name="Secka A."/>
            <person name="Antonio M."/>
            <person name="Oren A."/>
            <person name="Chaudhuri R.R."/>
            <person name="La Ragione R."/>
            <person name="Hildebrand F."/>
            <person name="Pallen M.J."/>
        </authorList>
    </citation>
    <scope>NUCLEOTIDE SEQUENCE</scope>
    <source>
        <strain evidence="13">CHK176-22527</strain>
    </source>
</reference>
<dbReference type="GO" id="GO:0019877">
    <property type="term" value="P:diaminopimelate biosynthetic process"/>
    <property type="evidence" value="ECO:0007669"/>
    <property type="project" value="UniProtKB-UniRule"/>
</dbReference>